<dbReference type="RefSeq" id="WP_021260041.1">
    <property type="nucleotide sequence ID" value="NZ_ATMT01000053.1"/>
</dbReference>
<dbReference type="InterPro" id="IPR009660">
    <property type="entry name" value="Phage_A500_Gp15"/>
</dbReference>
<name>S9SLM2_PAEAL</name>
<gene>
    <name evidence="1" type="ORF">PAALTS15_13522</name>
</gene>
<evidence type="ECO:0000313" key="2">
    <source>
        <dbReference type="Proteomes" id="UP000015344"/>
    </source>
</evidence>
<dbReference type="PATRIC" id="fig|1117108.3.peg.2806"/>
<dbReference type="EMBL" id="ATMT01000053">
    <property type="protein sequence ID" value="EPY06627.1"/>
    <property type="molecule type" value="Genomic_DNA"/>
</dbReference>
<proteinExistence type="predicted"/>
<dbReference type="eggNOG" id="ENOG5033983">
    <property type="taxonomic scope" value="Bacteria"/>
</dbReference>
<dbReference type="Pfam" id="PF06854">
    <property type="entry name" value="Phage_Gp15"/>
    <property type="match status" value="1"/>
</dbReference>
<comment type="caution">
    <text evidence="1">The sequence shown here is derived from an EMBL/GenBank/DDBJ whole genome shotgun (WGS) entry which is preliminary data.</text>
</comment>
<dbReference type="Proteomes" id="UP000015344">
    <property type="component" value="Unassembled WGS sequence"/>
</dbReference>
<dbReference type="AlphaFoldDB" id="S9SLM2"/>
<evidence type="ECO:0008006" key="3">
    <source>
        <dbReference type="Google" id="ProtNLM"/>
    </source>
</evidence>
<sequence>MLRLDFSRPSTKPNTWYDLYEDWPLIEASIAAQYGIRLRAEPDMTWDEFCTLLAGIMPETPLGQIVSIRSENDREKLKNFSTEQHRIRNEWRVREVNQVKWSDEEKAKAVQEFQNIIMQAFG</sequence>
<evidence type="ECO:0000313" key="1">
    <source>
        <dbReference type="EMBL" id="EPY06627.1"/>
    </source>
</evidence>
<accession>S9SLM2</accession>
<protein>
    <recommendedName>
        <fullName evidence="3">Bacteriophage Gp15 protein</fullName>
    </recommendedName>
</protein>
<reference evidence="1 2" key="1">
    <citation type="submission" date="2013-05" db="EMBL/GenBank/DDBJ databases">
        <authorList>
            <person name="Strain E.A."/>
            <person name="Brown E."/>
            <person name="Allard M.W."/>
            <person name="Luo Y.L."/>
        </authorList>
    </citation>
    <scope>NUCLEOTIDE SEQUENCE [LARGE SCALE GENOMIC DNA]</scope>
    <source>
        <strain evidence="1 2">TS-15</strain>
    </source>
</reference>
<organism evidence="1 2">
    <name type="scientific">Paenibacillus alvei TS-15</name>
    <dbReference type="NCBI Taxonomy" id="1117108"/>
    <lineage>
        <taxon>Bacteria</taxon>
        <taxon>Bacillati</taxon>
        <taxon>Bacillota</taxon>
        <taxon>Bacilli</taxon>
        <taxon>Bacillales</taxon>
        <taxon>Paenibacillaceae</taxon>
        <taxon>Paenibacillus</taxon>
    </lineage>
</organism>